<dbReference type="GO" id="GO:0040003">
    <property type="term" value="P:chitin-based cuticle development"/>
    <property type="evidence" value="ECO:0007669"/>
    <property type="project" value="TreeGrafter"/>
</dbReference>
<accession>A0A6E8VE36</accession>
<evidence type="ECO:0000313" key="4">
    <source>
        <dbReference type="EnsemblMetazoa" id="ACON000538-PA"/>
    </source>
</evidence>
<feature type="signal peptide" evidence="2">
    <location>
        <begin position="1"/>
        <end position="15"/>
    </location>
</feature>
<name>A0A6E8VE36_ANOCL</name>
<evidence type="ECO:0000259" key="3">
    <source>
        <dbReference type="SMART" id="SM00690"/>
    </source>
</evidence>
<reference key="1">
    <citation type="journal article" date="2019" name="Genes (Basel)">
        <title>A High-Quality De novo Genome Assembly from a Single Mosquito Using PacBio Sequencing.</title>
        <authorList>
            <person name="Kingan S.B."/>
            <person name="Heaton H."/>
            <person name="Cudini J."/>
            <person name="Lambert C.C."/>
            <person name="Baybayan P."/>
            <person name="Galvin B.D."/>
            <person name="Durbin R."/>
            <person name="Korlach J."/>
            <person name="Lawniczak M.K.N."/>
        </authorList>
    </citation>
    <scope>NUCLEOTIDE SEQUENCE [LARGE SCALE GENOMIC DNA]</scope>
    <source>
        <strain>Mali-NIH</strain>
    </source>
</reference>
<protein>
    <submittedName>
        <fullName evidence="4">DUF243 domain-containing protein</fullName>
    </submittedName>
</protein>
<evidence type="ECO:0000313" key="5">
    <source>
        <dbReference type="Proteomes" id="UP001105220"/>
    </source>
</evidence>
<dbReference type="Proteomes" id="UP001105220">
    <property type="component" value="Unplaced"/>
</dbReference>
<dbReference type="SMART" id="SM00690">
    <property type="entry name" value="DM5"/>
    <property type="match status" value="1"/>
</dbReference>
<feature type="region of interest" description="Disordered" evidence="1">
    <location>
        <begin position="287"/>
        <end position="308"/>
    </location>
</feature>
<evidence type="ECO:0000256" key="1">
    <source>
        <dbReference type="SAM" id="MobiDB-lite"/>
    </source>
</evidence>
<evidence type="ECO:0000256" key="2">
    <source>
        <dbReference type="SAM" id="SignalP"/>
    </source>
</evidence>
<keyword evidence="2" id="KW-0732">Signal</keyword>
<dbReference type="Pfam" id="PF03103">
    <property type="entry name" value="DUF243"/>
    <property type="match status" value="1"/>
</dbReference>
<dbReference type="GeneID" id="120957333"/>
<feature type="domain" description="DUF243" evidence="3">
    <location>
        <begin position="133"/>
        <end position="232"/>
    </location>
</feature>
<dbReference type="PANTHER" id="PTHR31927:SF16">
    <property type="entry name" value="LP07342P"/>
    <property type="match status" value="1"/>
</dbReference>
<dbReference type="GO" id="GO:0062129">
    <property type="term" value="C:chitin-based extracellular matrix"/>
    <property type="evidence" value="ECO:0007669"/>
    <property type="project" value="TreeGrafter"/>
</dbReference>
<dbReference type="RefSeq" id="XP_040235417.1">
    <property type="nucleotide sequence ID" value="XM_040379483.2"/>
</dbReference>
<keyword evidence="5" id="KW-1185">Reference proteome</keyword>
<proteinExistence type="predicted"/>
<feature type="chain" id="PRO_5026088491" evidence="2">
    <location>
        <begin position="16"/>
        <end position="308"/>
    </location>
</feature>
<dbReference type="InterPro" id="IPR004145">
    <property type="entry name" value="DUF243"/>
</dbReference>
<dbReference type="PANTHER" id="PTHR31927">
    <property type="entry name" value="FI07246P-RELATED-RELATED"/>
    <property type="match status" value="1"/>
</dbReference>
<dbReference type="KEGG" id="acoz:120957333"/>
<dbReference type="AlphaFoldDB" id="A0A6E8VE36"/>
<organism evidence="4 5">
    <name type="scientific">Anopheles coluzzii</name>
    <name type="common">African malaria mosquito</name>
    <dbReference type="NCBI Taxonomy" id="1518534"/>
    <lineage>
        <taxon>Eukaryota</taxon>
        <taxon>Metazoa</taxon>
        <taxon>Ecdysozoa</taxon>
        <taxon>Arthropoda</taxon>
        <taxon>Hexapoda</taxon>
        <taxon>Insecta</taxon>
        <taxon>Pterygota</taxon>
        <taxon>Neoptera</taxon>
        <taxon>Endopterygota</taxon>
        <taxon>Diptera</taxon>
        <taxon>Nematocera</taxon>
        <taxon>Culicoidea</taxon>
        <taxon>Culicidae</taxon>
        <taxon>Anophelinae</taxon>
        <taxon>Anopheles</taxon>
    </lineage>
</organism>
<dbReference type="GO" id="GO:0008010">
    <property type="term" value="F:structural constituent of chitin-based larval cuticle"/>
    <property type="evidence" value="ECO:0007669"/>
    <property type="project" value="TreeGrafter"/>
</dbReference>
<dbReference type="VEuPathDB" id="VectorBase:ACON000538"/>
<sequence>MKVLVVLACVAIVVARPEPPVGGYSHHHHGGHGGHSGYNYNAPVPAHTQPFGHQAQFSGVAQSAGGSFSDTLSGAVTGSFSGIANTLSAGNAFTNANSFSNANAFTQSNANAFTQSNANAFSNAGSFVAPQQQIVQKHIYVHVPPPEPQQSFQQQIVAPGLRQKHYKIIFIKTPHQQPSAAQLALQQSQTEEKTIVYVLVKKPEAVGDISLPLPAVTKPSKPEVYFIKYRTNTEEVQAPVGLNVGSSATAQADAGGLGFLSSSGAAQSSAVAQSAAVAQSSAVAGAHSHSNVPAQQYGTPAHHHGGYH</sequence>
<reference evidence="4" key="2">
    <citation type="submission" date="2020-05" db="UniProtKB">
        <authorList>
            <consortium name="EnsemblMetazoa"/>
        </authorList>
    </citation>
    <scope>IDENTIFICATION</scope>
    <source>
        <strain evidence="4">Ngousso</strain>
    </source>
</reference>
<dbReference type="VEuPathDB" id="VectorBase:ACMO_003137"/>
<dbReference type="EnsemblMetazoa" id="ACON000538-RA">
    <property type="protein sequence ID" value="ACON000538-PA"/>
    <property type="gene ID" value="ACON000538"/>
</dbReference>
<dbReference type="VEuPathDB" id="VectorBase:ACON2_030612"/>